<proteinExistence type="predicted"/>
<organism evidence="2 3">
    <name type="scientific">Curvularia kusanoi</name>
    <name type="common">Cochliobolus kusanoi</name>
    <dbReference type="NCBI Taxonomy" id="90978"/>
    <lineage>
        <taxon>Eukaryota</taxon>
        <taxon>Fungi</taxon>
        <taxon>Dikarya</taxon>
        <taxon>Ascomycota</taxon>
        <taxon>Pezizomycotina</taxon>
        <taxon>Dothideomycetes</taxon>
        <taxon>Pleosporomycetidae</taxon>
        <taxon>Pleosporales</taxon>
        <taxon>Pleosporineae</taxon>
        <taxon>Pleosporaceae</taxon>
        <taxon>Curvularia</taxon>
    </lineage>
</organism>
<name>A0A9P4TAB0_CURKU</name>
<accession>A0A9P4TAB0</accession>
<keyword evidence="3" id="KW-1185">Reference proteome</keyword>
<sequence>MNRLRTKTSRLFNNSPHQEEVAADANISNETACDATPVRSLRKKPSRFFRRKVDEMTPPATPTPSLSQETQLLHSSSASDTIHNTVHEMPTSVPPDFENIEANMPPASVPIYTWSPSPTKAVADKETTAMSSPSKQAELLVRKKPSLPSLRNKAGLRFSRGSQADDDCPKPPVPQIPVAPLTPQAPRPVIISLLSGRSKRPTPSSTPELKISSPVATTQLGQLPSTVNTPKFPFTKPPGPPPPRPPRPHSIDEELLGLLRDNSTRKVLLKTNRTSTSTISTESSIPSTVALPSGYSSTVSLPSGCSSTVRIPSGNYSIVPLPSGHSSIVPIPSGHSSFSPPRMPVSPLAANFPQDANRPLPIRTSNGSVLGFGRFSAFVRASGGYPDGVDPEDRELGPIELYREEKCVDWALIKRDSGKLGQRGMMFKDRWGGLHFVLDI</sequence>
<evidence type="ECO:0000256" key="1">
    <source>
        <dbReference type="SAM" id="MobiDB-lite"/>
    </source>
</evidence>
<dbReference type="OrthoDB" id="3785477at2759"/>
<dbReference type="Proteomes" id="UP000801428">
    <property type="component" value="Unassembled WGS sequence"/>
</dbReference>
<reference evidence="2" key="1">
    <citation type="submission" date="2019-04" db="EMBL/GenBank/DDBJ databases">
        <title>Sequencing of skin fungus with MAO and IRED activity.</title>
        <authorList>
            <person name="Marsaioli A.J."/>
            <person name="Bonatto J.M.C."/>
            <person name="Reis Junior O."/>
        </authorList>
    </citation>
    <scope>NUCLEOTIDE SEQUENCE</scope>
    <source>
        <strain evidence="2">30M1</strain>
    </source>
</reference>
<feature type="compositionally biased region" description="Polar residues" evidence="1">
    <location>
        <begin position="214"/>
        <end position="228"/>
    </location>
</feature>
<comment type="caution">
    <text evidence="2">The sequence shown here is derived from an EMBL/GenBank/DDBJ whole genome shotgun (WGS) entry which is preliminary data.</text>
</comment>
<dbReference type="EMBL" id="SWKU01000017">
    <property type="protein sequence ID" value="KAF2999313.1"/>
    <property type="molecule type" value="Genomic_DNA"/>
</dbReference>
<dbReference type="AlphaFoldDB" id="A0A9P4TAB0"/>
<evidence type="ECO:0000313" key="2">
    <source>
        <dbReference type="EMBL" id="KAF2999313.1"/>
    </source>
</evidence>
<gene>
    <name evidence="2" type="ORF">E8E13_004933</name>
</gene>
<protein>
    <submittedName>
        <fullName evidence="2">Uncharacterized protein</fullName>
    </submittedName>
</protein>
<feature type="region of interest" description="Disordered" evidence="1">
    <location>
        <begin position="1"/>
        <end position="20"/>
    </location>
</feature>
<evidence type="ECO:0000313" key="3">
    <source>
        <dbReference type="Proteomes" id="UP000801428"/>
    </source>
</evidence>
<feature type="compositionally biased region" description="Pro residues" evidence="1">
    <location>
        <begin position="235"/>
        <end position="245"/>
    </location>
</feature>
<feature type="region of interest" description="Disordered" evidence="1">
    <location>
        <begin position="158"/>
        <end position="251"/>
    </location>
</feature>